<comment type="cofactor">
    <cofactor evidence="1">
        <name>Mg(2+)</name>
        <dbReference type="ChEBI" id="CHEBI:18420"/>
    </cofactor>
</comment>
<name>A0A8K0FXP6_IGNLU</name>
<feature type="domain" description="AGC-kinase C-terminal" evidence="24">
    <location>
        <begin position="349"/>
        <end position="419"/>
    </location>
</feature>
<evidence type="ECO:0000256" key="10">
    <source>
        <dbReference type="ARBA" id="ARBA00022771"/>
    </source>
</evidence>
<comment type="catalytic activity">
    <reaction evidence="15">
        <text>L-threonyl-[protein] + ATP = O-phospho-L-threonyl-[protein] + ADP + H(+)</text>
        <dbReference type="Rhea" id="RHEA:46608"/>
        <dbReference type="Rhea" id="RHEA-COMP:11060"/>
        <dbReference type="Rhea" id="RHEA-COMP:11605"/>
        <dbReference type="ChEBI" id="CHEBI:15378"/>
        <dbReference type="ChEBI" id="CHEBI:30013"/>
        <dbReference type="ChEBI" id="CHEBI:30616"/>
        <dbReference type="ChEBI" id="CHEBI:61977"/>
        <dbReference type="ChEBI" id="CHEBI:456216"/>
        <dbReference type="EC" id="2.7.11.1"/>
    </reaction>
</comment>
<dbReference type="GO" id="GO:0031032">
    <property type="term" value="P:actomyosin structure organization"/>
    <property type="evidence" value="ECO:0007669"/>
    <property type="project" value="TreeGrafter"/>
</dbReference>
<dbReference type="InterPro" id="IPR011993">
    <property type="entry name" value="PH-like_dom_sf"/>
</dbReference>
<sequence>MEPSKDPISVRVAQLNSQLVSTKLSENNSSLITREGLLDALNVLYNECNSDCLKKYDQQIAAFIDTQRTVLNQVKCLRVNITDFEVKNVIGRGHFGEVHVVKEKQTGDVYAMKTVKKSMCLSQKNISFEEERNIMACAGSPWLTSLQYAFQDTNHLYFIMEYHPGGDLLGLLHRQGGTIPESASCFYIAELILALNDLHNMGYVHRDVKPDNILLDRCGHIKLADFGSAAKLNSKNFVSEGIPVGTPNYIAPEVLQSMDNKNNKKSSYGISCDYWSVGILAYQLTVGNAPFNGTNTTNTYSKIMNYKANLKFPPDIVLSQAYVSLIKGLLTDSSLRLNYEQILKHALFKKTDFNSLRDQVPPYVPKIDSVDDTSNFFDIPNKKSEPNIDNFKTKTQFSGKHLPFIGFTFTHDLYEFKPSYPSHSLEIVKNERIEELQKEIRTLQKELKQHEDSTQDKENMEKKLEEKTRQLENLEDLRNRLERDLANSIAECSALKRTLELERKDRNDLERKALELIKSAKLKWENSEKVKVDALKLELTQQKEKIQQLTNTNSLLNEQLQHALQLENKHKTSLENVQHLNRQSIVGLESRLEKITADTRNKLVELQNKLVDETHQKTSLQNQIINYQYTQASLKEKLKTSEENCNSLLMKLETNQKLIRELENKIEILEKSTRTIEEEKNKNRLLEEQVVKLKNDHKVEELQKELRREKDASVMLQKQVQDLKEELNSSTALHESFIQEQKDNFTKQLQEIREQLSKLVEENANLEARLKEAHISEQSNKIKVQTLEDLLKRLESGVSKLENDCDKENVLKQQVERLEQQLIQVHESCAVEKQELNQLKSKFWRMEKDLSNAEIDIRIYKRELKESEEEKKKLSLEIDNLNNRIVENTKMHESALLELSNLNEDLANEIIKLKELMKHLEGKIETEKEKCDEEKGTVSELRADIKSKQNALSTALKNLEISKHENLELERKLQIVENVRNDLLNKLEATTKDKNLIKNDLENCQRELQNTQLNLNALREACTLLENQLIEYENIHASFETKQKSLNANTEKLISELAQAKEEIRQTKAAVNEERSLKICAETKCKRLAEDIECLKNECSSYKQQCVDFRQYSSNLTDELTSAEEKITDYEVTIKSYERQISSMMMENKMLKEENSAQLTHLNDIKESNYQLGQQLTEYKRINNDLLKNINELENTLAQKMNYYKEREFKTDGTIQQQTKLIDFLQSKMEESKKKKTLSDKIFGHCKKENQPPLPVALNYKDLESLLHKERDVNKDLREEISKLKAELNMKLGKDNVSETVNTAMSPRTKMALEKLAQSPNPQKSDLLRQNSTQRMYHNIPHRFESKLCTRTSKCTHCSNQIILGRNIKFCRECHVTVHPNCATYLPKTCGVPQAYVKHYSESLSKLKSSESIKDEDKEQEKNEDVNVEGWVKIPVRGNTGWDRHYACLTSSFLKIYTQPPNNTNISPVETLELHPPNTHGSVVFEPVLSEIGTPIATSDLPFIIKVDVIPNTTCWPPKSVILMTLSIQDKEKWFKALQAIFNKSDQKYVGELLLKYKDDMQINCMVDLNNDTKLLGTKDGLYSYYNNTLLHIAGPLNIYQISIVNTLNVAIMIADSNKYLITCDLNRLNDLTKCASCSKPTLNFKTVNINNMEGFHLFEISDSKKHAILAAATSKQLILMSYDYELSEFVIDRILDTAKPTSCMLFTEHSLIVGANKFFEIDLMSLHAHEFLDESDVKLSQVMLCYKIGSLPVAIMQVSNDPIEYLLCFHEFAIFVDEIGRCSRATDIKWSQIPQAIHYQAPYLYVIQFSAVEIIKIAPDTCNLMKNSMESLLNVDNSKIDFKNPRLLGKGKKGVYIDVTNEIRIVQGRQIDEDSISISSESTQQSDEKESLNDNDSEEFSFTSSMVQSLDGNLSSAESIDSQDSPGEFTSAQKKVTFDSKVTNL</sequence>
<feature type="domain" description="Phorbol-ester/DAG-type" evidence="22">
    <location>
        <begin position="1341"/>
        <end position="1390"/>
    </location>
</feature>
<dbReference type="Gene3D" id="2.30.29.30">
    <property type="entry name" value="Pleckstrin-homology domain (PH domain)/Phosphotyrosine-binding domain (PTB)"/>
    <property type="match status" value="1"/>
</dbReference>
<reference evidence="25" key="1">
    <citation type="submission" date="2019-08" db="EMBL/GenBank/DDBJ databases">
        <title>The genome of the North American firefly Photinus pyralis.</title>
        <authorList>
            <consortium name="Photinus pyralis genome working group"/>
            <person name="Fallon T.R."/>
            <person name="Sander Lower S.E."/>
            <person name="Weng J.-K."/>
        </authorList>
    </citation>
    <scope>NUCLEOTIDE SEQUENCE</scope>
    <source>
        <strain evidence="25">TRF0915ILg1</strain>
        <tissue evidence="25">Whole body</tissue>
    </source>
</reference>
<feature type="domain" description="CNH" evidence="23">
    <location>
        <begin position="1560"/>
        <end position="1856"/>
    </location>
</feature>
<comment type="caution">
    <text evidence="25">The sequence shown here is derived from an EMBL/GenBank/DDBJ whole genome shotgun (WGS) entry which is preliminary data.</text>
</comment>
<dbReference type="Gene3D" id="1.10.510.10">
    <property type="entry name" value="Transferase(Phosphotransferase) domain 1"/>
    <property type="match status" value="1"/>
</dbReference>
<keyword evidence="9 17" id="KW-0547">Nucleotide-binding</keyword>
<dbReference type="FunFam" id="3.30.200.20:FF:000017">
    <property type="entry name" value="Non-specific serine/threonine protein kinase"/>
    <property type="match status" value="1"/>
</dbReference>
<keyword evidence="6" id="KW-0597">Phosphoprotein</keyword>
<dbReference type="Gene3D" id="3.30.60.20">
    <property type="match status" value="1"/>
</dbReference>
<keyword evidence="10" id="KW-0863">Zinc-finger</keyword>
<gene>
    <name evidence="25" type="ORF">ILUMI_25764</name>
</gene>
<dbReference type="InterPro" id="IPR001180">
    <property type="entry name" value="CNH_dom"/>
</dbReference>
<evidence type="ECO:0000256" key="9">
    <source>
        <dbReference type="ARBA" id="ARBA00022741"/>
    </source>
</evidence>
<feature type="compositionally biased region" description="Polar residues" evidence="19">
    <location>
        <begin position="1901"/>
        <end position="1946"/>
    </location>
</feature>
<dbReference type="GO" id="GO:0005524">
    <property type="term" value="F:ATP binding"/>
    <property type="evidence" value="ECO:0007669"/>
    <property type="project" value="UniProtKB-UniRule"/>
</dbReference>
<dbReference type="PROSITE" id="PS00108">
    <property type="entry name" value="PROTEIN_KINASE_ST"/>
    <property type="match status" value="1"/>
</dbReference>
<dbReference type="EC" id="2.7.11.1" evidence="3"/>
<evidence type="ECO:0000313" key="26">
    <source>
        <dbReference type="Proteomes" id="UP000801492"/>
    </source>
</evidence>
<dbReference type="InterPro" id="IPR017441">
    <property type="entry name" value="Protein_kinase_ATP_BS"/>
</dbReference>
<feature type="domain" description="PH" evidence="20">
    <location>
        <begin position="1425"/>
        <end position="1543"/>
    </location>
</feature>
<proteinExistence type="predicted"/>
<evidence type="ECO:0000256" key="7">
    <source>
        <dbReference type="ARBA" id="ARBA00022679"/>
    </source>
</evidence>
<dbReference type="PROSITE" id="PS50081">
    <property type="entry name" value="ZF_DAG_PE_2"/>
    <property type="match status" value="1"/>
</dbReference>
<evidence type="ECO:0000259" key="23">
    <source>
        <dbReference type="PROSITE" id="PS50219"/>
    </source>
</evidence>
<keyword evidence="11" id="KW-0418">Kinase</keyword>
<dbReference type="FunFam" id="1.10.510.10:FF:000751">
    <property type="entry name" value="Non-specific serine/threonine protein kinase"/>
    <property type="match status" value="1"/>
</dbReference>
<evidence type="ECO:0000256" key="14">
    <source>
        <dbReference type="ARBA" id="ARBA00023054"/>
    </source>
</evidence>
<dbReference type="PROSITE" id="PS00479">
    <property type="entry name" value="ZF_DAG_PE_1"/>
    <property type="match status" value="1"/>
</dbReference>
<keyword evidence="7" id="KW-0808">Transferase</keyword>
<dbReference type="GO" id="GO:0000281">
    <property type="term" value="P:mitotic cytokinesis"/>
    <property type="evidence" value="ECO:0007669"/>
    <property type="project" value="TreeGrafter"/>
</dbReference>
<dbReference type="EMBL" id="VTPC01090971">
    <property type="protein sequence ID" value="KAF2880407.1"/>
    <property type="molecule type" value="Genomic_DNA"/>
</dbReference>
<comment type="catalytic activity">
    <reaction evidence="16">
        <text>L-seryl-[protein] + ATP = O-phospho-L-seryl-[protein] + ADP + H(+)</text>
        <dbReference type="Rhea" id="RHEA:17989"/>
        <dbReference type="Rhea" id="RHEA-COMP:9863"/>
        <dbReference type="Rhea" id="RHEA-COMP:11604"/>
        <dbReference type="ChEBI" id="CHEBI:15378"/>
        <dbReference type="ChEBI" id="CHEBI:29999"/>
        <dbReference type="ChEBI" id="CHEBI:30616"/>
        <dbReference type="ChEBI" id="CHEBI:83421"/>
        <dbReference type="ChEBI" id="CHEBI:456216"/>
        <dbReference type="EC" id="2.7.11.1"/>
    </reaction>
</comment>
<dbReference type="Pfam" id="PF00780">
    <property type="entry name" value="CNH"/>
    <property type="match status" value="1"/>
</dbReference>
<dbReference type="GO" id="GO:0004674">
    <property type="term" value="F:protein serine/threonine kinase activity"/>
    <property type="evidence" value="ECO:0007669"/>
    <property type="project" value="UniProtKB-KW"/>
</dbReference>
<dbReference type="InterPro" id="IPR001849">
    <property type="entry name" value="PH_domain"/>
</dbReference>
<keyword evidence="12" id="KW-0862">Zinc</keyword>
<keyword evidence="13 17" id="KW-0067">ATP-binding</keyword>
<keyword evidence="8" id="KW-0479">Metal-binding</keyword>
<evidence type="ECO:0000259" key="22">
    <source>
        <dbReference type="PROSITE" id="PS50081"/>
    </source>
</evidence>
<evidence type="ECO:0000256" key="13">
    <source>
        <dbReference type="ARBA" id="ARBA00022840"/>
    </source>
</evidence>
<dbReference type="InterPro" id="IPR011009">
    <property type="entry name" value="Kinase-like_dom_sf"/>
</dbReference>
<feature type="coiled-coil region" evidence="18">
    <location>
        <begin position="1260"/>
        <end position="1294"/>
    </location>
</feature>
<keyword evidence="4" id="KW-0963">Cytoplasm</keyword>
<dbReference type="GO" id="GO:0015629">
    <property type="term" value="C:actin cytoskeleton"/>
    <property type="evidence" value="ECO:0007669"/>
    <property type="project" value="TreeGrafter"/>
</dbReference>
<dbReference type="SMART" id="SM00220">
    <property type="entry name" value="S_TKc"/>
    <property type="match status" value="1"/>
</dbReference>
<evidence type="ECO:0000256" key="17">
    <source>
        <dbReference type="PROSITE-ProRule" id="PRU10141"/>
    </source>
</evidence>
<evidence type="ECO:0000256" key="12">
    <source>
        <dbReference type="ARBA" id="ARBA00022833"/>
    </source>
</evidence>
<evidence type="ECO:0000256" key="15">
    <source>
        <dbReference type="ARBA" id="ARBA00047899"/>
    </source>
</evidence>
<dbReference type="PROSITE" id="PS50003">
    <property type="entry name" value="PH_DOMAIN"/>
    <property type="match status" value="1"/>
</dbReference>
<evidence type="ECO:0000256" key="19">
    <source>
        <dbReference type="SAM" id="MobiDB-lite"/>
    </source>
</evidence>
<evidence type="ECO:0000256" key="5">
    <source>
        <dbReference type="ARBA" id="ARBA00022527"/>
    </source>
</evidence>
<dbReference type="InterPro" id="IPR000961">
    <property type="entry name" value="AGC-kinase_C"/>
</dbReference>
<evidence type="ECO:0000259" key="21">
    <source>
        <dbReference type="PROSITE" id="PS50011"/>
    </source>
</evidence>
<keyword evidence="26" id="KW-1185">Reference proteome</keyword>
<dbReference type="Gene3D" id="3.30.200.20">
    <property type="entry name" value="Phosphorylase Kinase, domain 1"/>
    <property type="match status" value="1"/>
</dbReference>
<dbReference type="OrthoDB" id="5919042at2759"/>
<dbReference type="InterPro" id="IPR000719">
    <property type="entry name" value="Prot_kinase_dom"/>
</dbReference>
<dbReference type="InterPro" id="IPR046349">
    <property type="entry name" value="C1-like_sf"/>
</dbReference>
<evidence type="ECO:0000256" key="16">
    <source>
        <dbReference type="ARBA" id="ARBA00048679"/>
    </source>
</evidence>
<dbReference type="PANTHER" id="PTHR22988:SF71">
    <property type="entry name" value="CITRON RHO-INTERACTING KINASE"/>
    <property type="match status" value="1"/>
</dbReference>
<dbReference type="SUPFAM" id="SSF57997">
    <property type="entry name" value="Tropomyosin"/>
    <property type="match status" value="1"/>
</dbReference>
<dbReference type="Proteomes" id="UP000801492">
    <property type="component" value="Unassembled WGS sequence"/>
</dbReference>
<evidence type="ECO:0000313" key="25">
    <source>
        <dbReference type="EMBL" id="KAF2880407.1"/>
    </source>
</evidence>
<feature type="binding site" evidence="17">
    <location>
        <position position="117"/>
    </location>
    <ligand>
        <name>ATP</name>
        <dbReference type="ChEBI" id="CHEBI:30616"/>
    </ligand>
</feature>
<accession>A0A8K0FXP6</accession>
<evidence type="ECO:0000256" key="4">
    <source>
        <dbReference type="ARBA" id="ARBA00022490"/>
    </source>
</evidence>
<evidence type="ECO:0000256" key="11">
    <source>
        <dbReference type="ARBA" id="ARBA00022777"/>
    </source>
</evidence>
<dbReference type="SUPFAM" id="SSF57889">
    <property type="entry name" value="Cysteine-rich domain"/>
    <property type="match status" value="1"/>
</dbReference>
<dbReference type="Pfam" id="PF00069">
    <property type="entry name" value="Pkinase"/>
    <property type="match status" value="1"/>
</dbReference>
<comment type="subcellular location">
    <subcellularLocation>
        <location evidence="2">Cytoplasm</location>
    </subcellularLocation>
</comment>
<dbReference type="SUPFAM" id="SSF50729">
    <property type="entry name" value="PH domain-like"/>
    <property type="match status" value="1"/>
</dbReference>
<dbReference type="Pfam" id="PF00130">
    <property type="entry name" value="C1_1"/>
    <property type="match status" value="1"/>
</dbReference>
<dbReference type="InterPro" id="IPR008271">
    <property type="entry name" value="Ser/Thr_kinase_AS"/>
</dbReference>
<dbReference type="SMART" id="SM00109">
    <property type="entry name" value="C1"/>
    <property type="match status" value="1"/>
</dbReference>
<organism evidence="25 26">
    <name type="scientific">Ignelater luminosus</name>
    <name type="common">Cucubano</name>
    <name type="synonym">Pyrophorus luminosus</name>
    <dbReference type="NCBI Taxonomy" id="2038154"/>
    <lineage>
        <taxon>Eukaryota</taxon>
        <taxon>Metazoa</taxon>
        <taxon>Ecdysozoa</taxon>
        <taxon>Arthropoda</taxon>
        <taxon>Hexapoda</taxon>
        <taxon>Insecta</taxon>
        <taxon>Pterygota</taxon>
        <taxon>Neoptera</taxon>
        <taxon>Endopterygota</taxon>
        <taxon>Coleoptera</taxon>
        <taxon>Polyphaga</taxon>
        <taxon>Elateriformia</taxon>
        <taxon>Elateroidea</taxon>
        <taxon>Elateridae</taxon>
        <taxon>Agrypninae</taxon>
        <taxon>Pyrophorini</taxon>
        <taxon>Ignelater</taxon>
    </lineage>
</organism>
<evidence type="ECO:0000256" key="1">
    <source>
        <dbReference type="ARBA" id="ARBA00001946"/>
    </source>
</evidence>
<dbReference type="PROSITE" id="PS00107">
    <property type="entry name" value="PROTEIN_KINASE_ATP"/>
    <property type="match status" value="1"/>
</dbReference>
<evidence type="ECO:0000259" key="20">
    <source>
        <dbReference type="PROSITE" id="PS50003"/>
    </source>
</evidence>
<feature type="region of interest" description="Disordered" evidence="19">
    <location>
        <begin position="446"/>
        <end position="465"/>
    </location>
</feature>
<evidence type="ECO:0000256" key="18">
    <source>
        <dbReference type="SAM" id="Coils"/>
    </source>
</evidence>
<feature type="region of interest" description="Disordered" evidence="19">
    <location>
        <begin position="1877"/>
        <end position="1946"/>
    </location>
</feature>
<dbReference type="SMART" id="SM00233">
    <property type="entry name" value="PH"/>
    <property type="match status" value="1"/>
</dbReference>
<dbReference type="GO" id="GO:0005737">
    <property type="term" value="C:cytoplasm"/>
    <property type="evidence" value="ECO:0007669"/>
    <property type="project" value="UniProtKB-SubCell"/>
</dbReference>
<evidence type="ECO:0000256" key="3">
    <source>
        <dbReference type="ARBA" id="ARBA00012513"/>
    </source>
</evidence>
<dbReference type="PROSITE" id="PS50011">
    <property type="entry name" value="PROTEIN_KINASE_DOM"/>
    <property type="match status" value="1"/>
</dbReference>
<dbReference type="PROSITE" id="PS51285">
    <property type="entry name" value="AGC_KINASE_CTER"/>
    <property type="match status" value="1"/>
</dbReference>
<dbReference type="PROSITE" id="PS50219">
    <property type="entry name" value="CNH"/>
    <property type="match status" value="1"/>
</dbReference>
<evidence type="ECO:0000256" key="8">
    <source>
        <dbReference type="ARBA" id="ARBA00022723"/>
    </source>
</evidence>
<dbReference type="PANTHER" id="PTHR22988">
    <property type="entry name" value="MYOTONIC DYSTROPHY S/T KINASE-RELATED"/>
    <property type="match status" value="1"/>
</dbReference>
<evidence type="ECO:0000256" key="2">
    <source>
        <dbReference type="ARBA" id="ARBA00004496"/>
    </source>
</evidence>
<dbReference type="SUPFAM" id="SSF56112">
    <property type="entry name" value="Protein kinase-like (PK-like)"/>
    <property type="match status" value="1"/>
</dbReference>
<feature type="compositionally biased region" description="Low complexity" evidence="19">
    <location>
        <begin position="1877"/>
        <end position="1886"/>
    </location>
</feature>
<keyword evidence="14 18" id="KW-0175">Coiled coil</keyword>
<evidence type="ECO:0000259" key="24">
    <source>
        <dbReference type="PROSITE" id="PS51285"/>
    </source>
</evidence>
<protein>
    <recommendedName>
        <fullName evidence="3">non-specific serine/threonine protein kinase</fullName>
        <ecNumber evidence="3">2.7.11.1</ecNumber>
    </recommendedName>
</protein>
<feature type="domain" description="Protein kinase" evidence="21">
    <location>
        <begin position="84"/>
        <end position="348"/>
    </location>
</feature>
<dbReference type="GO" id="GO:0008270">
    <property type="term" value="F:zinc ion binding"/>
    <property type="evidence" value="ECO:0007669"/>
    <property type="project" value="UniProtKB-KW"/>
</dbReference>
<keyword evidence="5" id="KW-0723">Serine/threonine-protein kinase</keyword>
<evidence type="ECO:0000256" key="6">
    <source>
        <dbReference type="ARBA" id="ARBA00022553"/>
    </source>
</evidence>
<dbReference type="SMART" id="SM00036">
    <property type="entry name" value="CNH"/>
    <property type="match status" value="1"/>
</dbReference>
<dbReference type="InterPro" id="IPR050839">
    <property type="entry name" value="Rho-assoc_Ser/Thr_Kinase"/>
</dbReference>
<dbReference type="InterPro" id="IPR002219">
    <property type="entry name" value="PKC_DAG/PE"/>
</dbReference>